<keyword evidence="1" id="KW-0804">Transcription</keyword>
<protein>
    <submittedName>
        <fullName evidence="1">DNA-directed RNA polymerase V subunit</fullName>
    </submittedName>
</protein>
<gene>
    <name evidence="1" type="ORF">Sradi_1105600</name>
</gene>
<proteinExistence type="predicted"/>
<dbReference type="AlphaFoldDB" id="A0AAW2V9H9"/>
<sequence length="157" mass="17414">MSVDAVLKVGVENLASDMLSYIGNKVYTLEGVVVIKYLDDALGFIRYLVLSQEMVSRVLKEMEDSSALTTFEAKIKGIKFGLATRQEICKASISDCPISHASQLSNPFLGLPLETGKCESCGTAEAGQCEGMQIYSSCFLLMEEEKMYILYKDRYFT</sequence>
<dbReference type="GO" id="GO:0000428">
    <property type="term" value="C:DNA-directed RNA polymerase complex"/>
    <property type="evidence" value="ECO:0007669"/>
    <property type="project" value="UniProtKB-KW"/>
</dbReference>
<reference evidence="1" key="2">
    <citation type="journal article" date="2024" name="Plant">
        <title>Genomic evolution and insights into agronomic trait innovations of Sesamum species.</title>
        <authorList>
            <person name="Miao H."/>
            <person name="Wang L."/>
            <person name="Qu L."/>
            <person name="Liu H."/>
            <person name="Sun Y."/>
            <person name="Le M."/>
            <person name="Wang Q."/>
            <person name="Wei S."/>
            <person name="Zheng Y."/>
            <person name="Lin W."/>
            <person name="Duan Y."/>
            <person name="Cao H."/>
            <person name="Xiong S."/>
            <person name="Wang X."/>
            <person name="Wei L."/>
            <person name="Li C."/>
            <person name="Ma Q."/>
            <person name="Ju M."/>
            <person name="Zhao R."/>
            <person name="Li G."/>
            <person name="Mu C."/>
            <person name="Tian Q."/>
            <person name="Mei H."/>
            <person name="Zhang T."/>
            <person name="Gao T."/>
            <person name="Zhang H."/>
        </authorList>
    </citation>
    <scope>NUCLEOTIDE SEQUENCE</scope>
    <source>
        <strain evidence="1">G02</strain>
    </source>
</reference>
<name>A0AAW2V9H9_SESRA</name>
<comment type="caution">
    <text evidence="1">The sequence shown here is derived from an EMBL/GenBank/DDBJ whole genome shotgun (WGS) entry which is preliminary data.</text>
</comment>
<evidence type="ECO:0000313" key="1">
    <source>
        <dbReference type="EMBL" id="KAL0425708.1"/>
    </source>
</evidence>
<organism evidence="1">
    <name type="scientific">Sesamum radiatum</name>
    <name type="common">Black benniseed</name>
    <dbReference type="NCBI Taxonomy" id="300843"/>
    <lineage>
        <taxon>Eukaryota</taxon>
        <taxon>Viridiplantae</taxon>
        <taxon>Streptophyta</taxon>
        <taxon>Embryophyta</taxon>
        <taxon>Tracheophyta</taxon>
        <taxon>Spermatophyta</taxon>
        <taxon>Magnoliopsida</taxon>
        <taxon>eudicotyledons</taxon>
        <taxon>Gunneridae</taxon>
        <taxon>Pentapetalae</taxon>
        <taxon>asterids</taxon>
        <taxon>lamiids</taxon>
        <taxon>Lamiales</taxon>
        <taxon>Pedaliaceae</taxon>
        <taxon>Sesamum</taxon>
    </lineage>
</organism>
<dbReference type="EMBL" id="JACGWJ010000004">
    <property type="protein sequence ID" value="KAL0425708.1"/>
    <property type="molecule type" value="Genomic_DNA"/>
</dbReference>
<reference evidence="1" key="1">
    <citation type="submission" date="2020-06" db="EMBL/GenBank/DDBJ databases">
        <authorList>
            <person name="Li T."/>
            <person name="Hu X."/>
            <person name="Zhang T."/>
            <person name="Song X."/>
            <person name="Zhang H."/>
            <person name="Dai N."/>
            <person name="Sheng W."/>
            <person name="Hou X."/>
            <person name="Wei L."/>
        </authorList>
    </citation>
    <scope>NUCLEOTIDE SEQUENCE</scope>
    <source>
        <strain evidence="1">G02</strain>
        <tissue evidence="1">Leaf</tissue>
    </source>
</reference>
<keyword evidence="1" id="KW-0240">DNA-directed RNA polymerase</keyword>
<accession>A0AAW2V9H9</accession>